<evidence type="ECO:0000259" key="4">
    <source>
        <dbReference type="Pfam" id="PF17162"/>
    </source>
</evidence>
<organism evidence="5 6">
    <name type="scientific">Butyricimonas hominis</name>
    <dbReference type="NCBI Taxonomy" id="2763032"/>
    <lineage>
        <taxon>Bacteria</taxon>
        <taxon>Pseudomonadati</taxon>
        <taxon>Bacteroidota</taxon>
        <taxon>Bacteroidia</taxon>
        <taxon>Bacteroidales</taxon>
        <taxon>Odoribacteraceae</taxon>
        <taxon>Butyricimonas</taxon>
    </lineage>
</organism>
<dbReference type="Gene3D" id="3.40.390.10">
    <property type="entry name" value="Collagenase (Catalytic Domain)"/>
    <property type="match status" value="1"/>
</dbReference>
<dbReference type="EMBL" id="JACOOH010000004">
    <property type="protein sequence ID" value="MBC5621694.1"/>
    <property type="molecule type" value="Genomic_DNA"/>
</dbReference>
<gene>
    <name evidence="5" type="ORF">H8S64_11355</name>
</gene>
<feature type="domain" description="EcxA zinc-binding" evidence="2">
    <location>
        <begin position="425"/>
        <end position="726"/>
    </location>
</feature>
<evidence type="ECO:0000256" key="1">
    <source>
        <dbReference type="SAM" id="SignalP"/>
    </source>
</evidence>
<accession>A0ABR7D1H4</accession>
<dbReference type="InterPro" id="IPR033428">
    <property type="entry name" value="DUF5118"/>
</dbReference>
<dbReference type="InterPro" id="IPR024079">
    <property type="entry name" value="MetalloPept_cat_dom_sf"/>
</dbReference>
<dbReference type="GO" id="GO:0008237">
    <property type="term" value="F:metallopeptidase activity"/>
    <property type="evidence" value="ECO:0007669"/>
    <property type="project" value="UniProtKB-KW"/>
</dbReference>
<evidence type="ECO:0000259" key="2">
    <source>
        <dbReference type="Pfam" id="PF16313"/>
    </source>
</evidence>
<keyword evidence="6" id="KW-1185">Reference proteome</keyword>
<proteinExistence type="predicted"/>
<feature type="domain" description="DUF5118" evidence="4">
    <location>
        <begin position="45"/>
        <end position="93"/>
    </location>
</feature>
<dbReference type="RefSeq" id="WP_186976153.1">
    <property type="nucleotide sequence ID" value="NZ_JACOOH010000004.1"/>
</dbReference>
<dbReference type="Pfam" id="PF17162">
    <property type="entry name" value="DUF5118"/>
    <property type="match status" value="1"/>
</dbReference>
<dbReference type="Proteomes" id="UP000646484">
    <property type="component" value="Unassembled WGS sequence"/>
</dbReference>
<keyword evidence="5" id="KW-0482">Metalloprotease</keyword>
<name>A0ABR7D1H4_9BACT</name>
<feature type="chain" id="PRO_5045635697" evidence="1">
    <location>
        <begin position="24"/>
        <end position="876"/>
    </location>
</feature>
<evidence type="ECO:0000313" key="6">
    <source>
        <dbReference type="Proteomes" id="UP000646484"/>
    </source>
</evidence>
<evidence type="ECO:0000259" key="3">
    <source>
        <dbReference type="Pfam" id="PF17148"/>
    </source>
</evidence>
<keyword evidence="1" id="KW-0732">Signal</keyword>
<feature type="domain" description="DUF5117" evidence="3">
    <location>
        <begin position="110"/>
        <end position="294"/>
    </location>
</feature>
<sequence length="876" mass="99060">MKKWMLVLLVAVFVLPVSQEALASSRKKKKAAVEKKEATPVQTDYDKLLNKPGKVTAKSNFITMHKLNGKLYFEIPLKYLGREMLLASTLTETSDAMFGDVGYKQNDPLHVRFVMGDSCIYLKNITTSATIDPGNEALQNAVNRSYADAIVASYKIETYNNDRSAVVVDMTELFTTDVKDFSFLPRMGMLSVTGDFRKEASGLDEIKSFDDNLVVKSYMTYKVSIKILFFTLLDNLPVTGKVTRSLVLLPEDKMRPRVSDSRVSVFNTSKYHVSTREDGIQKYSLANRWRLEPKDVAAYQRGELVEPVKPIVWYVDDAFPAEWISPVKKAILSWNKAFEAIGFKNVMQVRDFPKNDPEFDPDNIKYTCIRYLPSTTENAMGPLWVDPSTGEIINATVLIYNDVIRLVNNWRFVQTAQVDPRIRAKKMPEDIMEESMIYIVAHEIGHTLGFMHNMASSAAYAVDSLRSVSFTQRYGTTPSIMDYARFNYVAQPGDEGVKLTPPDLGVYDYFTIKWNYQYLPQAKDMWEEQAILESWVDEKAGDPIYRYGRQQILSRYDPSAIEEDLGDDPIKASTYGIKNLKYILPNLEQWIDNDPDYSHRSGLYNQIANQYFRYITNVSYNVGGIYLTEIKEGTPGERYVSVPKDVQKASLAWLLNEYRNADWLSKSPLLKKFPMGVDMTTLLRTKLAGNLTRLKDNVLLSAHIASNPYTVKEFLNDLYNGAFESAIKGTKLTDGDKLLQSTLVDLVLAPLADQKQSGGLFGLNTAYAPSIDEILAYDLDPSGMVRLFENKLREIESENGAGYIASQLRQEQFGTPGYGFLQKVDVKALDNSSVYLIDLAFKAQKLINSKVATSTGEDRLHYQALAAKIAKTLKNK</sequence>
<protein>
    <submittedName>
        <fullName evidence="5">Zinc-dependent metalloprotease</fullName>
    </submittedName>
</protein>
<dbReference type="InterPro" id="IPR034032">
    <property type="entry name" value="Zn_MMP-like_bac"/>
</dbReference>
<keyword evidence="5" id="KW-0645">Protease</keyword>
<dbReference type="InterPro" id="IPR033413">
    <property type="entry name" value="DUF5117"/>
</dbReference>
<dbReference type="CDD" id="cd04276">
    <property type="entry name" value="ZnMc_MMP_like_2"/>
    <property type="match status" value="1"/>
</dbReference>
<comment type="caution">
    <text evidence="5">The sequence shown here is derived from an EMBL/GenBank/DDBJ whole genome shotgun (WGS) entry which is preliminary data.</text>
</comment>
<evidence type="ECO:0000313" key="5">
    <source>
        <dbReference type="EMBL" id="MBC5621694.1"/>
    </source>
</evidence>
<dbReference type="InterPro" id="IPR032534">
    <property type="entry name" value="EcxA_zinc-bd"/>
</dbReference>
<keyword evidence="5" id="KW-0378">Hydrolase</keyword>
<dbReference type="PANTHER" id="PTHR38478:SF1">
    <property type="entry name" value="ZINC DEPENDENT METALLOPROTEASE DOMAIN LIPOPROTEIN"/>
    <property type="match status" value="1"/>
</dbReference>
<reference evidence="5 6" key="1">
    <citation type="submission" date="2020-08" db="EMBL/GenBank/DDBJ databases">
        <title>Genome public.</title>
        <authorList>
            <person name="Liu C."/>
            <person name="Sun Q."/>
        </authorList>
    </citation>
    <scope>NUCLEOTIDE SEQUENCE [LARGE SCALE GENOMIC DNA]</scope>
    <source>
        <strain evidence="5 6">NSJ-56</strain>
    </source>
</reference>
<dbReference type="SUPFAM" id="SSF55486">
    <property type="entry name" value="Metalloproteases ('zincins'), catalytic domain"/>
    <property type="match status" value="1"/>
</dbReference>
<dbReference type="Pfam" id="PF17148">
    <property type="entry name" value="DUF5117"/>
    <property type="match status" value="1"/>
</dbReference>
<feature type="signal peptide" evidence="1">
    <location>
        <begin position="1"/>
        <end position="23"/>
    </location>
</feature>
<dbReference type="Pfam" id="PF16313">
    <property type="entry name" value="DUF4953"/>
    <property type="match status" value="1"/>
</dbReference>
<dbReference type="PANTHER" id="PTHR38478">
    <property type="entry name" value="PEPTIDASE M1A AND M12B"/>
    <property type="match status" value="1"/>
</dbReference>